<name>A0A1V9XQH0_9ACAR</name>
<gene>
    <name evidence="1" type="ORF">BIW11_03201</name>
</gene>
<dbReference type="AlphaFoldDB" id="A0A1V9XQH0"/>
<dbReference type="Proteomes" id="UP000192247">
    <property type="component" value="Unassembled WGS sequence"/>
</dbReference>
<reference evidence="1 2" key="1">
    <citation type="journal article" date="2017" name="Gigascience">
        <title>Draft genome of the honey bee ectoparasitic mite, Tropilaelaps mercedesae, is shaped by the parasitic life history.</title>
        <authorList>
            <person name="Dong X."/>
            <person name="Armstrong S.D."/>
            <person name="Xia D."/>
            <person name="Makepeace B.L."/>
            <person name="Darby A.C."/>
            <person name="Kadowaki T."/>
        </authorList>
    </citation>
    <scope>NUCLEOTIDE SEQUENCE [LARGE SCALE GENOMIC DNA]</scope>
    <source>
        <strain evidence="1">Wuxi-XJTLU</strain>
    </source>
</reference>
<sequence length="27" mass="2953">MDAQPRLLKLALNTADCNEARHSAEGQ</sequence>
<organism evidence="1 2">
    <name type="scientific">Tropilaelaps mercedesae</name>
    <dbReference type="NCBI Taxonomy" id="418985"/>
    <lineage>
        <taxon>Eukaryota</taxon>
        <taxon>Metazoa</taxon>
        <taxon>Ecdysozoa</taxon>
        <taxon>Arthropoda</taxon>
        <taxon>Chelicerata</taxon>
        <taxon>Arachnida</taxon>
        <taxon>Acari</taxon>
        <taxon>Parasitiformes</taxon>
        <taxon>Mesostigmata</taxon>
        <taxon>Gamasina</taxon>
        <taxon>Dermanyssoidea</taxon>
        <taxon>Laelapidae</taxon>
        <taxon>Tropilaelaps</taxon>
    </lineage>
</organism>
<accession>A0A1V9XQH0</accession>
<evidence type="ECO:0000313" key="1">
    <source>
        <dbReference type="EMBL" id="OQR75747.1"/>
    </source>
</evidence>
<evidence type="ECO:0000313" key="2">
    <source>
        <dbReference type="Proteomes" id="UP000192247"/>
    </source>
</evidence>
<keyword evidence="2" id="KW-1185">Reference proteome</keyword>
<dbReference type="InParanoid" id="A0A1V9XQH0"/>
<proteinExistence type="predicted"/>
<comment type="caution">
    <text evidence="1">The sequence shown here is derived from an EMBL/GenBank/DDBJ whole genome shotgun (WGS) entry which is preliminary data.</text>
</comment>
<protein>
    <submittedName>
        <fullName evidence="1">Uncharacterized protein</fullName>
    </submittedName>
</protein>
<dbReference type="EMBL" id="MNPL01005865">
    <property type="protein sequence ID" value="OQR75747.1"/>
    <property type="molecule type" value="Genomic_DNA"/>
</dbReference>